<evidence type="ECO:0000256" key="1">
    <source>
        <dbReference type="ARBA" id="ARBA00004429"/>
    </source>
</evidence>
<comment type="similarity">
    <text evidence="2">Belongs to the GSP F family.</text>
</comment>
<evidence type="ECO:0000256" key="3">
    <source>
        <dbReference type="ARBA" id="ARBA00022475"/>
    </source>
</evidence>
<dbReference type="FunFam" id="1.20.81.30:FF:000001">
    <property type="entry name" value="Type II secretion system protein F"/>
    <property type="match status" value="2"/>
</dbReference>
<reference evidence="10 11" key="1">
    <citation type="submission" date="2016-11" db="EMBL/GenBank/DDBJ databases">
        <authorList>
            <person name="Jaros S."/>
            <person name="Januszkiewicz K."/>
            <person name="Wedrychowicz H."/>
        </authorList>
    </citation>
    <scope>NUCLEOTIDE SEQUENCE [LARGE SCALE GENOMIC DNA]</scope>
    <source>
        <strain evidence="10 11">DSM 5091</strain>
    </source>
</reference>
<evidence type="ECO:0000256" key="8">
    <source>
        <dbReference type="SAM" id="Phobius"/>
    </source>
</evidence>
<dbReference type="AlphaFoldDB" id="A0A1M6BD25"/>
<comment type="subcellular location">
    <subcellularLocation>
        <location evidence="1">Cell inner membrane</location>
        <topology evidence="1">Multi-pass membrane protein</topology>
    </subcellularLocation>
</comment>
<dbReference type="OrthoDB" id="9805682at2"/>
<accession>A0A1M6BD25</accession>
<keyword evidence="6 8" id="KW-1133">Transmembrane helix</keyword>
<sequence length="402" mass="44687">MPSYICKIGTADGRVVEKEFDSTSKEQLKENLQEQGFYVFHIKRKAFQLFTSSEKQSGRLTGRRFLSFNQELLVLLRSGLPVVQILDTLIEQMEAGGFREALNDIRDDIKSGSVLSDAFGKFPRFFPPLYVAAVKAGEKTGDLPETLARFMDYQKRVEAIRAKVKSASFYPLLLTSAAIAVVIFLMVFVVPTFTQIYADAKVELPIMTQLLIGFSKLIKGYWYLLIIALAAAVSGLRIVLSSSRGRMKIDRLMLKIPFFGPLKIEYALSGFTRTLGTTLASGTPLVAAMQMSRGTLNNMSLEKEMLQAIRRVEEGSSLSESLERTGFFPNLALRMVGVGETSGSLTEMLGDVAEYYEAEVETRLTRLTTMIEPVLMMTMGLLIAFIIVAMYVPIFQLASTVG</sequence>
<dbReference type="RefSeq" id="WP_072904813.1">
    <property type="nucleotide sequence ID" value="NZ_FQZT01000001.1"/>
</dbReference>
<dbReference type="Pfam" id="PF00482">
    <property type="entry name" value="T2SSF"/>
    <property type="match status" value="2"/>
</dbReference>
<evidence type="ECO:0000313" key="10">
    <source>
        <dbReference type="EMBL" id="SHI46596.1"/>
    </source>
</evidence>
<protein>
    <submittedName>
        <fullName evidence="10">Type IV pilus assembly protein PilC</fullName>
    </submittedName>
</protein>
<keyword evidence="11" id="KW-1185">Reference proteome</keyword>
<feature type="domain" description="Type II secretion system protein GspF" evidence="9">
    <location>
        <begin position="70"/>
        <end position="191"/>
    </location>
</feature>
<keyword evidence="7 8" id="KW-0472">Membrane</keyword>
<evidence type="ECO:0000256" key="4">
    <source>
        <dbReference type="ARBA" id="ARBA00022519"/>
    </source>
</evidence>
<name>A0A1M6BD25_MALRU</name>
<dbReference type="InterPro" id="IPR003004">
    <property type="entry name" value="GspF/PilC"/>
</dbReference>
<dbReference type="Proteomes" id="UP000184171">
    <property type="component" value="Unassembled WGS sequence"/>
</dbReference>
<keyword evidence="3" id="KW-1003">Cell membrane</keyword>
<evidence type="ECO:0000259" key="9">
    <source>
        <dbReference type="Pfam" id="PF00482"/>
    </source>
</evidence>
<gene>
    <name evidence="10" type="ORF">SAMN02745165_00125</name>
</gene>
<feature type="transmembrane region" description="Helical" evidence="8">
    <location>
        <begin position="169"/>
        <end position="190"/>
    </location>
</feature>
<dbReference type="InterPro" id="IPR042094">
    <property type="entry name" value="T2SS_GspF_sf"/>
</dbReference>
<dbReference type="GO" id="GO:0005886">
    <property type="term" value="C:plasma membrane"/>
    <property type="evidence" value="ECO:0007669"/>
    <property type="project" value="UniProtKB-SubCell"/>
</dbReference>
<evidence type="ECO:0000256" key="2">
    <source>
        <dbReference type="ARBA" id="ARBA00005745"/>
    </source>
</evidence>
<dbReference type="PANTHER" id="PTHR30012:SF7">
    <property type="entry name" value="PROTEIN TRANSPORT PROTEIN HOFC HOMOLOG"/>
    <property type="match status" value="1"/>
</dbReference>
<dbReference type="PRINTS" id="PR00812">
    <property type="entry name" value="BCTERIALGSPF"/>
</dbReference>
<dbReference type="PANTHER" id="PTHR30012">
    <property type="entry name" value="GENERAL SECRETION PATHWAY PROTEIN"/>
    <property type="match status" value="1"/>
</dbReference>
<dbReference type="STRING" id="1122189.SAMN02745165_00125"/>
<evidence type="ECO:0000256" key="5">
    <source>
        <dbReference type="ARBA" id="ARBA00022692"/>
    </source>
</evidence>
<dbReference type="InterPro" id="IPR018076">
    <property type="entry name" value="T2SS_GspF_dom"/>
</dbReference>
<evidence type="ECO:0000313" key="11">
    <source>
        <dbReference type="Proteomes" id="UP000184171"/>
    </source>
</evidence>
<keyword evidence="5 8" id="KW-0812">Transmembrane</keyword>
<keyword evidence="4" id="KW-0997">Cell inner membrane</keyword>
<feature type="transmembrane region" description="Helical" evidence="8">
    <location>
        <begin position="374"/>
        <end position="394"/>
    </location>
</feature>
<evidence type="ECO:0000256" key="6">
    <source>
        <dbReference type="ARBA" id="ARBA00022989"/>
    </source>
</evidence>
<proteinExistence type="inferred from homology"/>
<feature type="domain" description="Type II secretion system protein GspF" evidence="9">
    <location>
        <begin position="271"/>
        <end position="393"/>
    </location>
</feature>
<dbReference type="EMBL" id="FQZT01000001">
    <property type="protein sequence ID" value="SHI46596.1"/>
    <property type="molecule type" value="Genomic_DNA"/>
</dbReference>
<feature type="transmembrane region" description="Helical" evidence="8">
    <location>
        <begin position="220"/>
        <end position="240"/>
    </location>
</feature>
<dbReference type="GO" id="GO:0015628">
    <property type="term" value="P:protein secretion by the type II secretion system"/>
    <property type="evidence" value="ECO:0007669"/>
    <property type="project" value="TreeGrafter"/>
</dbReference>
<organism evidence="10 11">
    <name type="scientific">Malonomonas rubra DSM 5091</name>
    <dbReference type="NCBI Taxonomy" id="1122189"/>
    <lineage>
        <taxon>Bacteria</taxon>
        <taxon>Pseudomonadati</taxon>
        <taxon>Thermodesulfobacteriota</taxon>
        <taxon>Desulfuromonadia</taxon>
        <taxon>Desulfuromonadales</taxon>
        <taxon>Geopsychrobacteraceae</taxon>
        <taxon>Malonomonas</taxon>
    </lineage>
</organism>
<dbReference type="Gene3D" id="1.20.81.30">
    <property type="entry name" value="Type II secretion system (T2SS), domain F"/>
    <property type="match status" value="2"/>
</dbReference>
<evidence type="ECO:0000256" key="7">
    <source>
        <dbReference type="ARBA" id="ARBA00023136"/>
    </source>
</evidence>